<name>A0A084VTY0_ANOSI</name>
<dbReference type="Proteomes" id="UP000030765">
    <property type="component" value="Unassembled WGS sequence"/>
</dbReference>
<dbReference type="VEuPathDB" id="VectorBase:ASIC009009"/>
<evidence type="ECO:0000313" key="2">
    <source>
        <dbReference type="EnsemblMetazoa" id="ASIC009009-PA"/>
    </source>
</evidence>
<gene>
    <name evidence="1" type="ORF">ZHAS_00009009</name>
</gene>
<protein>
    <submittedName>
        <fullName evidence="1 2">Phosphomannomutase</fullName>
    </submittedName>
</protein>
<dbReference type="AlphaFoldDB" id="A0A084VTY0"/>
<proteinExistence type="predicted"/>
<organism evidence="1">
    <name type="scientific">Anopheles sinensis</name>
    <name type="common">Mosquito</name>
    <dbReference type="NCBI Taxonomy" id="74873"/>
    <lineage>
        <taxon>Eukaryota</taxon>
        <taxon>Metazoa</taxon>
        <taxon>Ecdysozoa</taxon>
        <taxon>Arthropoda</taxon>
        <taxon>Hexapoda</taxon>
        <taxon>Insecta</taxon>
        <taxon>Pterygota</taxon>
        <taxon>Neoptera</taxon>
        <taxon>Endopterygota</taxon>
        <taxon>Diptera</taxon>
        <taxon>Nematocera</taxon>
        <taxon>Culicoidea</taxon>
        <taxon>Culicidae</taxon>
        <taxon>Anophelinae</taxon>
        <taxon>Anopheles</taxon>
    </lineage>
</organism>
<dbReference type="EnsemblMetazoa" id="ASIC009009-RA">
    <property type="protein sequence ID" value="ASIC009009-PA"/>
    <property type="gene ID" value="ASIC009009"/>
</dbReference>
<dbReference type="EMBL" id="KE525093">
    <property type="protein sequence ID" value="KFB41424.1"/>
    <property type="molecule type" value="Genomic_DNA"/>
</dbReference>
<keyword evidence="3" id="KW-1185">Reference proteome</keyword>
<sequence length="54" mass="6164">MYARCYGGANTVCVREFVHRWLHFGFGWTPEEGVWARGNMLGATCGRALGTWKR</sequence>
<evidence type="ECO:0000313" key="3">
    <source>
        <dbReference type="Proteomes" id="UP000030765"/>
    </source>
</evidence>
<reference evidence="2" key="2">
    <citation type="submission" date="2020-05" db="UniProtKB">
        <authorList>
            <consortium name="EnsemblMetazoa"/>
        </authorList>
    </citation>
    <scope>IDENTIFICATION</scope>
</reference>
<reference evidence="1 3" key="1">
    <citation type="journal article" date="2014" name="BMC Genomics">
        <title>Genome sequence of Anopheles sinensis provides insight into genetics basis of mosquito competence for malaria parasites.</title>
        <authorList>
            <person name="Zhou D."/>
            <person name="Zhang D."/>
            <person name="Ding G."/>
            <person name="Shi L."/>
            <person name="Hou Q."/>
            <person name="Ye Y."/>
            <person name="Xu Y."/>
            <person name="Zhou H."/>
            <person name="Xiong C."/>
            <person name="Li S."/>
            <person name="Yu J."/>
            <person name="Hong S."/>
            <person name="Yu X."/>
            <person name="Zou P."/>
            <person name="Chen C."/>
            <person name="Chang X."/>
            <person name="Wang W."/>
            <person name="Lv Y."/>
            <person name="Sun Y."/>
            <person name="Ma L."/>
            <person name="Shen B."/>
            <person name="Zhu C."/>
        </authorList>
    </citation>
    <scope>NUCLEOTIDE SEQUENCE [LARGE SCALE GENOMIC DNA]</scope>
</reference>
<dbReference type="EMBL" id="ATLV01016551">
    <property type="status" value="NOT_ANNOTATED_CDS"/>
    <property type="molecule type" value="Genomic_DNA"/>
</dbReference>
<accession>A0A084VTY0</accession>
<evidence type="ECO:0000313" key="1">
    <source>
        <dbReference type="EMBL" id="KFB41424.1"/>
    </source>
</evidence>